<comment type="caution">
    <text evidence="3">The sequence shown here is derived from an EMBL/GenBank/DDBJ whole genome shotgun (WGS) entry which is preliminary data.</text>
</comment>
<dbReference type="Proteomes" id="UP000248557">
    <property type="component" value="Unassembled WGS sequence"/>
</dbReference>
<evidence type="ECO:0000313" key="4">
    <source>
        <dbReference type="Proteomes" id="UP000248557"/>
    </source>
</evidence>
<evidence type="ECO:0000256" key="2">
    <source>
        <dbReference type="SAM" id="Phobius"/>
    </source>
</evidence>
<dbReference type="EMBL" id="NGJK01000093">
    <property type="protein sequence ID" value="RAP02374.1"/>
    <property type="molecule type" value="Genomic_DNA"/>
</dbReference>
<dbReference type="RefSeq" id="WP_011407062.1">
    <property type="nucleotide sequence ID" value="NZ_CATZNA010000042.1"/>
</dbReference>
<sequence>MEAASILAIIILIIAILIMIYYYLQITNNQIYQNIHSQATGISSRVGQEEYFTNITDKMNDFSGKIKDRIQDEEDEEHISKADVISNKIDQFIDEQSEQVIADWDLVTHKDLDSIIEKYDSIEKDLNQYKQDNNNRVETIESRLDDIDKKLEEME</sequence>
<dbReference type="GeneID" id="3854704"/>
<keyword evidence="2" id="KW-1133">Transmembrane helix</keyword>
<feature type="transmembrane region" description="Helical" evidence="2">
    <location>
        <begin position="6"/>
        <end position="24"/>
    </location>
</feature>
<protein>
    <submittedName>
        <fullName evidence="3">Uncharacterized protein</fullName>
    </submittedName>
</protein>
<accession>A0A328Q0A3</accession>
<gene>
    <name evidence="3" type="ORF">CA615_07485</name>
</gene>
<proteinExistence type="predicted"/>
<name>A0A328Q0A3_9EURY</name>
<dbReference type="OMA" id="GREGYMA"/>
<keyword evidence="2" id="KW-0812">Transmembrane</keyword>
<organism evidence="3 4">
    <name type="scientific">Methanosphaera stadtmanae</name>
    <dbReference type="NCBI Taxonomy" id="2317"/>
    <lineage>
        <taxon>Archaea</taxon>
        <taxon>Methanobacteriati</taxon>
        <taxon>Methanobacteriota</taxon>
        <taxon>Methanomada group</taxon>
        <taxon>Methanobacteria</taxon>
        <taxon>Methanobacteriales</taxon>
        <taxon>Methanobacteriaceae</taxon>
        <taxon>Methanosphaera</taxon>
    </lineage>
</organism>
<feature type="coiled-coil region" evidence="1">
    <location>
        <begin position="112"/>
        <end position="150"/>
    </location>
</feature>
<evidence type="ECO:0000313" key="3">
    <source>
        <dbReference type="EMBL" id="RAP02374.1"/>
    </source>
</evidence>
<evidence type="ECO:0000256" key="1">
    <source>
        <dbReference type="SAM" id="Coils"/>
    </source>
</evidence>
<keyword evidence="1" id="KW-0175">Coiled coil</keyword>
<dbReference type="AlphaFoldDB" id="A0A328Q0A3"/>
<keyword evidence="2" id="KW-0472">Membrane</keyword>
<reference evidence="3 4" key="1">
    <citation type="submission" date="2017-05" db="EMBL/GenBank/DDBJ databases">
        <title>Host range expansion of the Methanosphaera genus to humans and monogastric animals involves recent and extensive reduction in genome content.</title>
        <authorList>
            <person name="Hoedt E.C."/>
            <person name="Volmer J.G."/>
            <person name="Parks D.H."/>
            <person name="Rosewarne C.P."/>
            <person name="Denman S.E."/>
            <person name="Mcsweeney C.S."/>
            <person name="O Cuiv P."/>
            <person name="Hugenholtz P."/>
            <person name="Tyson G.W."/>
            <person name="Morrison M."/>
        </authorList>
    </citation>
    <scope>NUCLEOTIDE SEQUENCE [LARGE SCALE GENOMIC DNA]</scope>
    <source>
        <strain evidence="3 4">PA5</strain>
    </source>
</reference>